<evidence type="ECO:0000256" key="1">
    <source>
        <dbReference type="SAM" id="MobiDB-lite"/>
    </source>
</evidence>
<comment type="caution">
    <text evidence="4">The sequence shown here is derived from an EMBL/GenBank/DDBJ whole genome shotgun (WGS) entry which is preliminary data.</text>
</comment>
<evidence type="ECO:0008006" key="6">
    <source>
        <dbReference type="Google" id="ProtNLM"/>
    </source>
</evidence>
<evidence type="ECO:0000313" key="5">
    <source>
        <dbReference type="Proteomes" id="UP001061070"/>
    </source>
</evidence>
<proteinExistence type="predicted"/>
<feature type="signal peptide" evidence="3">
    <location>
        <begin position="1"/>
        <end position="24"/>
    </location>
</feature>
<accession>A0ABQ0Q9I7</accession>
<dbReference type="RefSeq" id="WP_063902888.1">
    <property type="nucleotide sequence ID" value="NZ_BAQW01000004.1"/>
</dbReference>
<name>A0ABQ0Q9I7_9PROT</name>
<feature type="transmembrane region" description="Helical" evidence="2">
    <location>
        <begin position="99"/>
        <end position="118"/>
    </location>
</feature>
<keyword evidence="5" id="KW-1185">Reference proteome</keyword>
<dbReference type="EMBL" id="BAQW01000004">
    <property type="protein sequence ID" value="GBR09968.1"/>
    <property type="molecule type" value="Genomic_DNA"/>
</dbReference>
<evidence type="ECO:0000256" key="2">
    <source>
        <dbReference type="SAM" id="Phobius"/>
    </source>
</evidence>
<feature type="compositionally biased region" description="Gly residues" evidence="1">
    <location>
        <begin position="28"/>
        <end position="47"/>
    </location>
</feature>
<protein>
    <recommendedName>
        <fullName evidence="6">Integral membrane protein</fullName>
    </recommendedName>
</protein>
<keyword evidence="2" id="KW-0472">Membrane</keyword>
<dbReference type="Pfam" id="PF11776">
    <property type="entry name" value="RcnB"/>
    <property type="match status" value="1"/>
</dbReference>
<dbReference type="Proteomes" id="UP001061070">
    <property type="component" value="Unassembled WGS sequence"/>
</dbReference>
<keyword evidence="2" id="KW-0812">Transmembrane</keyword>
<reference evidence="4" key="1">
    <citation type="submission" date="2013-04" db="EMBL/GenBank/DDBJ databases">
        <title>The genome sequencing project of 58 acetic acid bacteria.</title>
        <authorList>
            <person name="Okamoto-Kainuma A."/>
            <person name="Ishikawa M."/>
            <person name="Umino S."/>
            <person name="Koizumi Y."/>
            <person name="Shiwa Y."/>
            <person name="Yoshikawa H."/>
            <person name="Matsutani M."/>
            <person name="Matsushita K."/>
        </authorList>
    </citation>
    <scope>NUCLEOTIDE SEQUENCE</scope>
    <source>
        <strain evidence="4">NRIC 0228</strain>
    </source>
</reference>
<organism evidence="4 5">
    <name type="scientific">Gluconobacter frateurii NRIC 0228</name>
    <dbReference type="NCBI Taxonomy" id="1307946"/>
    <lineage>
        <taxon>Bacteria</taxon>
        <taxon>Pseudomonadati</taxon>
        <taxon>Pseudomonadota</taxon>
        <taxon>Alphaproteobacteria</taxon>
        <taxon>Acetobacterales</taxon>
        <taxon>Acetobacteraceae</taxon>
        <taxon>Gluconobacter</taxon>
    </lineage>
</organism>
<keyword evidence="2" id="KW-1133">Transmembrane helix</keyword>
<evidence type="ECO:0000256" key="3">
    <source>
        <dbReference type="SAM" id="SignalP"/>
    </source>
</evidence>
<sequence>MRKKIIAGTLMSCMLAITINSASADPHGGPGGPGGPGGFQNRGGHNGGPNSFDRNRVWRKGERYTGPRNNGWIVNNWRGHPGLWQPPRGYYWMQYGNQYLLTAVTTGIIAGVVGGVIASPQPVAPGYQPVPPPPPGPGPY</sequence>
<keyword evidence="3" id="KW-0732">Signal</keyword>
<dbReference type="Gene3D" id="3.10.450.160">
    <property type="entry name" value="inner membrane protein cigr"/>
    <property type="match status" value="1"/>
</dbReference>
<evidence type="ECO:0000313" key="4">
    <source>
        <dbReference type="EMBL" id="GBR09968.1"/>
    </source>
</evidence>
<feature type="chain" id="PRO_5045710028" description="Integral membrane protein" evidence="3">
    <location>
        <begin position="25"/>
        <end position="140"/>
    </location>
</feature>
<feature type="compositionally biased region" description="Basic and acidic residues" evidence="1">
    <location>
        <begin position="53"/>
        <end position="65"/>
    </location>
</feature>
<gene>
    <name evidence="4" type="ORF">AA0228_0872</name>
</gene>
<feature type="region of interest" description="Disordered" evidence="1">
    <location>
        <begin position="24"/>
        <end position="65"/>
    </location>
</feature>
<dbReference type="InterPro" id="IPR024572">
    <property type="entry name" value="RcnB"/>
</dbReference>